<accession>A0A2K2D9P3</accession>
<protein>
    <submittedName>
        <fullName evidence="2">Uncharacterized protein</fullName>
    </submittedName>
</protein>
<sequence>LCRGGACCGAELAVGQSRGAAGGRAGRGIAASGGADEGRGSGVRSSGWGRAGERPAAMREGEQRWPRGAGDGRGSGGRGAHAARGRGMQTGDVAEEESGGTGQPLPLEEARGRGGQWMGGVAAASGSSEWRRLGSGDAVRSDGGAWVRVMRCGATAAKGSMQIGGGGRGC</sequence>
<feature type="compositionally biased region" description="Basic and acidic residues" evidence="1">
    <location>
        <begin position="51"/>
        <end position="65"/>
    </location>
</feature>
<gene>
    <name evidence="2" type="ORF">BRADI_2g21139v3</name>
</gene>
<feature type="compositionally biased region" description="Gly residues" evidence="1">
    <location>
        <begin position="69"/>
        <end position="79"/>
    </location>
</feature>
<proteinExistence type="predicted"/>
<dbReference type="EMBL" id="CM000881">
    <property type="protein sequence ID" value="PNT70998.1"/>
    <property type="molecule type" value="Genomic_DNA"/>
</dbReference>
<feature type="non-terminal residue" evidence="2">
    <location>
        <position position="1"/>
    </location>
</feature>
<dbReference type="AlphaFoldDB" id="A0A2K2D9P3"/>
<feature type="region of interest" description="Disordered" evidence="1">
    <location>
        <begin position="16"/>
        <end position="140"/>
    </location>
</feature>
<reference evidence="2" key="1">
    <citation type="journal article" date="2010" name="Nature">
        <title>Genome sequencing and analysis of the model grass Brachypodium distachyon.</title>
        <authorList>
            <consortium name="International Brachypodium Initiative"/>
        </authorList>
    </citation>
    <scope>NUCLEOTIDE SEQUENCE [LARGE SCALE GENOMIC DNA]</scope>
    <source>
        <strain evidence="2">Bd21</strain>
    </source>
</reference>
<feature type="non-terminal residue" evidence="2">
    <location>
        <position position="170"/>
    </location>
</feature>
<reference evidence="2" key="2">
    <citation type="submission" date="2017-06" db="EMBL/GenBank/DDBJ databases">
        <title>WGS assembly of Brachypodium distachyon.</title>
        <authorList>
            <consortium name="The International Brachypodium Initiative"/>
            <person name="Lucas S."/>
            <person name="Harmon-Smith M."/>
            <person name="Lail K."/>
            <person name="Tice H."/>
            <person name="Grimwood J."/>
            <person name="Bruce D."/>
            <person name="Barry K."/>
            <person name="Shu S."/>
            <person name="Lindquist E."/>
            <person name="Wang M."/>
            <person name="Pitluck S."/>
            <person name="Vogel J.P."/>
            <person name="Garvin D.F."/>
            <person name="Mockler T.C."/>
            <person name="Schmutz J."/>
            <person name="Rokhsar D."/>
            <person name="Bevan M.W."/>
        </authorList>
    </citation>
    <scope>NUCLEOTIDE SEQUENCE</scope>
    <source>
        <strain evidence="2">Bd21</strain>
    </source>
</reference>
<evidence type="ECO:0000313" key="2">
    <source>
        <dbReference type="EMBL" id="PNT70998.1"/>
    </source>
</evidence>
<evidence type="ECO:0000256" key="1">
    <source>
        <dbReference type="SAM" id="MobiDB-lite"/>
    </source>
</evidence>
<name>A0A2K2D9P3_BRADI</name>
<organism evidence="2">
    <name type="scientific">Brachypodium distachyon</name>
    <name type="common">Purple false brome</name>
    <name type="synonym">Trachynia distachya</name>
    <dbReference type="NCBI Taxonomy" id="15368"/>
    <lineage>
        <taxon>Eukaryota</taxon>
        <taxon>Viridiplantae</taxon>
        <taxon>Streptophyta</taxon>
        <taxon>Embryophyta</taxon>
        <taxon>Tracheophyta</taxon>
        <taxon>Spermatophyta</taxon>
        <taxon>Magnoliopsida</taxon>
        <taxon>Liliopsida</taxon>
        <taxon>Poales</taxon>
        <taxon>Poaceae</taxon>
        <taxon>BOP clade</taxon>
        <taxon>Pooideae</taxon>
        <taxon>Stipodae</taxon>
        <taxon>Brachypodieae</taxon>
        <taxon>Brachypodium</taxon>
    </lineage>
</organism>